<dbReference type="Proteomes" id="UP000186868">
    <property type="component" value="Unassembled WGS sequence"/>
</dbReference>
<dbReference type="Pfam" id="PF04273">
    <property type="entry name" value="BLH_phosphatase"/>
    <property type="match status" value="1"/>
</dbReference>
<comment type="caution">
    <text evidence="2">The sequence shown here is derived from an EMBL/GenBank/DDBJ whole genome shotgun (WGS) entry which is preliminary data.</text>
</comment>
<dbReference type="EMBL" id="MRCB01000030">
    <property type="protein sequence ID" value="OKH20413.1"/>
    <property type="molecule type" value="Genomic_DNA"/>
</dbReference>
<dbReference type="STRING" id="1921803.NIES593_18730"/>
<accession>A0A1U7HA10</accession>
<reference evidence="2 3" key="1">
    <citation type="submission" date="2016-11" db="EMBL/GenBank/DDBJ databases">
        <title>Draft Genome Sequences of Nine Cyanobacterial Strains from Diverse Habitats.</title>
        <authorList>
            <person name="Zhu T."/>
            <person name="Hou S."/>
            <person name="Lu X."/>
            <person name="Hess W.R."/>
        </authorList>
    </citation>
    <scope>NUCLEOTIDE SEQUENCE [LARGE SCALE GENOMIC DNA]</scope>
    <source>
        <strain evidence="2 3">NIES-593</strain>
    </source>
</reference>
<evidence type="ECO:0000313" key="3">
    <source>
        <dbReference type="Proteomes" id="UP000186868"/>
    </source>
</evidence>
<dbReference type="OrthoDB" id="531258at2"/>
<dbReference type="SUPFAM" id="SSF52799">
    <property type="entry name" value="(Phosphotyrosine protein) phosphatases II"/>
    <property type="match status" value="1"/>
</dbReference>
<dbReference type="CDD" id="cd14503">
    <property type="entry name" value="PTP-bact"/>
    <property type="match status" value="1"/>
</dbReference>
<organism evidence="2 3">
    <name type="scientific">Hydrococcus rivularis NIES-593</name>
    <dbReference type="NCBI Taxonomy" id="1921803"/>
    <lineage>
        <taxon>Bacteria</taxon>
        <taxon>Bacillati</taxon>
        <taxon>Cyanobacteriota</taxon>
        <taxon>Cyanophyceae</taxon>
        <taxon>Pleurocapsales</taxon>
        <taxon>Hydrococcaceae</taxon>
        <taxon>Hydrococcus</taxon>
    </lineage>
</organism>
<evidence type="ECO:0000259" key="1">
    <source>
        <dbReference type="Pfam" id="PF04273"/>
    </source>
</evidence>
<name>A0A1U7HA10_9CYAN</name>
<dbReference type="AlphaFoldDB" id="A0A1U7HA10"/>
<dbReference type="InterPro" id="IPR029021">
    <property type="entry name" value="Prot-tyrosine_phosphatase-like"/>
</dbReference>
<sequence>MENVKQINDQLAIAGQITPEQLQQAAQEGFKSVFNLRSPAEQGYWSEEGQQAEALGLHYANIPVPRAEELTEEITTQVLQQIDALPKPALIHCGVSLRAGAITLMYLATRQGLTPEQAFEKAGEIGFDCSAYPQMKAFFKSYVEKYSQAA</sequence>
<dbReference type="Gene3D" id="3.90.190.10">
    <property type="entry name" value="Protein tyrosine phosphatase superfamily"/>
    <property type="match status" value="1"/>
</dbReference>
<proteinExistence type="predicted"/>
<dbReference type="GO" id="GO:0016787">
    <property type="term" value="F:hydrolase activity"/>
    <property type="evidence" value="ECO:0007669"/>
    <property type="project" value="InterPro"/>
</dbReference>
<evidence type="ECO:0000313" key="2">
    <source>
        <dbReference type="EMBL" id="OKH20413.1"/>
    </source>
</evidence>
<keyword evidence="3" id="KW-1185">Reference proteome</keyword>
<dbReference type="InterPro" id="IPR005939">
    <property type="entry name" value="BLH_phosphatase-like"/>
</dbReference>
<gene>
    <name evidence="2" type="ORF">NIES593_18730</name>
</gene>
<dbReference type="RefSeq" id="WP_073601031.1">
    <property type="nucleotide sequence ID" value="NZ_MRCB01000030.1"/>
</dbReference>
<feature type="domain" description="Beta-lactamase hydrolase-like protein phosphatase-like" evidence="1">
    <location>
        <begin position="5"/>
        <end position="99"/>
    </location>
</feature>
<protein>
    <submittedName>
        <fullName evidence="2">Phosphatase</fullName>
    </submittedName>
</protein>